<dbReference type="Pfam" id="PF04795">
    <property type="entry name" value="PAPA-1"/>
    <property type="match status" value="1"/>
</dbReference>
<feature type="compositionally biased region" description="Basic and acidic residues" evidence="1">
    <location>
        <begin position="51"/>
        <end position="62"/>
    </location>
</feature>
<gene>
    <name evidence="3" type="ORF">K466DRAFT_657853</name>
</gene>
<evidence type="ECO:0000313" key="3">
    <source>
        <dbReference type="EMBL" id="TFK94325.1"/>
    </source>
</evidence>
<evidence type="ECO:0000259" key="2">
    <source>
        <dbReference type="SMART" id="SM01406"/>
    </source>
</evidence>
<dbReference type="PANTHER" id="PTHR21561:SF12">
    <property type="entry name" value="INO80 COMPLEX SUBUNIT B"/>
    <property type="match status" value="1"/>
</dbReference>
<dbReference type="EMBL" id="ML210970">
    <property type="protein sequence ID" value="TFK94325.1"/>
    <property type="molecule type" value="Genomic_DNA"/>
</dbReference>
<feature type="compositionally biased region" description="Acidic residues" evidence="1">
    <location>
        <begin position="128"/>
        <end position="142"/>
    </location>
</feature>
<evidence type="ECO:0000256" key="1">
    <source>
        <dbReference type="SAM" id="MobiDB-lite"/>
    </source>
</evidence>
<dbReference type="InterPro" id="IPR006880">
    <property type="entry name" value="INO80B_C"/>
</dbReference>
<dbReference type="STRING" id="1314778.A0A5C3PWX9"/>
<feature type="compositionally biased region" description="Low complexity" evidence="1">
    <location>
        <begin position="108"/>
        <end position="124"/>
    </location>
</feature>
<feature type="compositionally biased region" description="Acidic residues" evidence="1">
    <location>
        <begin position="23"/>
        <end position="47"/>
    </location>
</feature>
<feature type="region of interest" description="Disordered" evidence="1">
    <location>
        <begin position="224"/>
        <end position="263"/>
    </location>
</feature>
<dbReference type="GO" id="GO:0031011">
    <property type="term" value="C:Ino80 complex"/>
    <property type="evidence" value="ECO:0007669"/>
    <property type="project" value="InterPro"/>
</dbReference>
<dbReference type="InParanoid" id="A0A5C3PWX9"/>
<protein>
    <recommendedName>
        <fullName evidence="2">INO80 complex subunit B-like conserved region domain-containing protein</fullName>
    </recommendedName>
</protein>
<name>A0A5C3PWX9_9APHY</name>
<feature type="domain" description="INO80 complex subunit B-like conserved region" evidence="2">
    <location>
        <begin position="193"/>
        <end position="283"/>
    </location>
</feature>
<feature type="compositionally biased region" description="Basic residues" evidence="1">
    <location>
        <begin position="224"/>
        <end position="235"/>
    </location>
</feature>
<sequence>MPPRRKVYEEESEDAASEAQSEPVEDDELDMDIDDDAEGEEGDDIDVVGDGTHDDEGVVDDKDVVEEDIEDELIDDASDVDGLSSPAPVPGPSHPRLKIKLKLPGSGALATPPRARRQAAAAARGSDIESEDDDEEQDDEGENSTRSGSVAGGASARVLTARQAVLANVVDSSHVSLIEPPNPRKKKPLTEIEIALKREETARKRRNLTEKKLEDEKAETINRLLKKQSRARGKRNALATAEDKPGPGEAAGEGEYEEAPEAFAPPPTMYRWVSSARSLPKEVGEQENAERVMTMSFSVPASVLAPKNENAMEVDGGAVAIPVPPPPRLPPATPPMCDVQGCTAVRKYRLVRDFQKGACGMGHLKLLEAQLVQ</sequence>
<keyword evidence="4" id="KW-1185">Reference proteome</keyword>
<proteinExistence type="predicted"/>
<feature type="region of interest" description="Disordered" evidence="1">
    <location>
        <begin position="170"/>
        <end position="191"/>
    </location>
</feature>
<dbReference type="PANTHER" id="PTHR21561">
    <property type="entry name" value="INO80 COMPLEX SUBUNIT B"/>
    <property type="match status" value="1"/>
</dbReference>
<dbReference type="SMART" id="SM01406">
    <property type="entry name" value="PAPA-1"/>
    <property type="match status" value="1"/>
</dbReference>
<dbReference type="AlphaFoldDB" id="A0A5C3PWX9"/>
<dbReference type="InterPro" id="IPR029523">
    <property type="entry name" value="INO80B/Ies2"/>
</dbReference>
<reference evidence="3 4" key="1">
    <citation type="journal article" date="2019" name="Nat. Ecol. Evol.">
        <title>Megaphylogeny resolves global patterns of mushroom evolution.</title>
        <authorList>
            <person name="Varga T."/>
            <person name="Krizsan K."/>
            <person name="Foldi C."/>
            <person name="Dima B."/>
            <person name="Sanchez-Garcia M."/>
            <person name="Sanchez-Ramirez S."/>
            <person name="Szollosi G.J."/>
            <person name="Szarkandi J.G."/>
            <person name="Papp V."/>
            <person name="Albert L."/>
            <person name="Andreopoulos W."/>
            <person name="Angelini C."/>
            <person name="Antonin V."/>
            <person name="Barry K.W."/>
            <person name="Bougher N.L."/>
            <person name="Buchanan P."/>
            <person name="Buyck B."/>
            <person name="Bense V."/>
            <person name="Catcheside P."/>
            <person name="Chovatia M."/>
            <person name="Cooper J."/>
            <person name="Damon W."/>
            <person name="Desjardin D."/>
            <person name="Finy P."/>
            <person name="Geml J."/>
            <person name="Haridas S."/>
            <person name="Hughes K."/>
            <person name="Justo A."/>
            <person name="Karasinski D."/>
            <person name="Kautmanova I."/>
            <person name="Kiss B."/>
            <person name="Kocsube S."/>
            <person name="Kotiranta H."/>
            <person name="LaButti K.M."/>
            <person name="Lechner B.E."/>
            <person name="Liimatainen K."/>
            <person name="Lipzen A."/>
            <person name="Lukacs Z."/>
            <person name="Mihaltcheva S."/>
            <person name="Morgado L.N."/>
            <person name="Niskanen T."/>
            <person name="Noordeloos M.E."/>
            <person name="Ohm R.A."/>
            <person name="Ortiz-Santana B."/>
            <person name="Ovrebo C."/>
            <person name="Racz N."/>
            <person name="Riley R."/>
            <person name="Savchenko A."/>
            <person name="Shiryaev A."/>
            <person name="Soop K."/>
            <person name="Spirin V."/>
            <person name="Szebenyi C."/>
            <person name="Tomsovsky M."/>
            <person name="Tulloss R.E."/>
            <person name="Uehling J."/>
            <person name="Grigoriev I.V."/>
            <person name="Vagvolgyi C."/>
            <person name="Papp T."/>
            <person name="Martin F.M."/>
            <person name="Miettinen O."/>
            <person name="Hibbett D.S."/>
            <person name="Nagy L.G."/>
        </authorList>
    </citation>
    <scope>NUCLEOTIDE SEQUENCE [LARGE SCALE GENOMIC DNA]</scope>
    <source>
        <strain evidence="3 4">HHB13444</strain>
    </source>
</reference>
<accession>A0A5C3PWX9</accession>
<feature type="compositionally biased region" description="Acidic residues" evidence="1">
    <location>
        <begin position="63"/>
        <end position="79"/>
    </location>
</feature>
<dbReference type="Proteomes" id="UP000308197">
    <property type="component" value="Unassembled WGS sequence"/>
</dbReference>
<feature type="region of interest" description="Disordered" evidence="1">
    <location>
        <begin position="1"/>
        <end position="155"/>
    </location>
</feature>
<dbReference type="GO" id="GO:0006338">
    <property type="term" value="P:chromatin remodeling"/>
    <property type="evidence" value="ECO:0007669"/>
    <property type="project" value="InterPro"/>
</dbReference>
<evidence type="ECO:0000313" key="4">
    <source>
        <dbReference type="Proteomes" id="UP000308197"/>
    </source>
</evidence>
<organism evidence="3 4">
    <name type="scientific">Polyporus arcularius HHB13444</name>
    <dbReference type="NCBI Taxonomy" id="1314778"/>
    <lineage>
        <taxon>Eukaryota</taxon>
        <taxon>Fungi</taxon>
        <taxon>Dikarya</taxon>
        <taxon>Basidiomycota</taxon>
        <taxon>Agaricomycotina</taxon>
        <taxon>Agaricomycetes</taxon>
        <taxon>Polyporales</taxon>
        <taxon>Polyporaceae</taxon>
        <taxon>Polyporus</taxon>
    </lineage>
</organism>